<organism evidence="5 6">
    <name type="scientific">Anaeramoeba ignava</name>
    <name type="common">Anaerobic marine amoeba</name>
    <dbReference type="NCBI Taxonomy" id="1746090"/>
    <lineage>
        <taxon>Eukaryota</taxon>
        <taxon>Metamonada</taxon>
        <taxon>Anaeramoebidae</taxon>
        <taxon>Anaeramoeba</taxon>
    </lineage>
</organism>
<dbReference type="Gene3D" id="2.40.50.430">
    <property type="match status" value="1"/>
</dbReference>
<dbReference type="PANTHER" id="PTHR10416:SF0">
    <property type="entry name" value="DNA POLYMERASE DELTA SUBUNIT 2"/>
    <property type="match status" value="1"/>
</dbReference>
<reference evidence="5" key="1">
    <citation type="submission" date="2022-10" db="EMBL/GenBank/DDBJ databases">
        <title>Novel sulphate-reducing endosymbionts in the free-living metamonad Anaeramoeba.</title>
        <authorList>
            <person name="Jerlstrom-Hultqvist J."/>
            <person name="Cepicka I."/>
            <person name="Gallot-Lavallee L."/>
            <person name="Salas-Leiva D."/>
            <person name="Curtis B.A."/>
            <person name="Zahonova K."/>
            <person name="Pipaliya S."/>
            <person name="Dacks J."/>
            <person name="Roger A.J."/>
        </authorList>
    </citation>
    <scope>NUCLEOTIDE SEQUENCE</scope>
    <source>
        <strain evidence="5">BMAN</strain>
    </source>
</reference>
<proteinExistence type="inferred from homology"/>
<dbReference type="OMA" id="HCILIGT"/>
<accession>A0A9Q0RDQ1</accession>
<evidence type="ECO:0000259" key="4">
    <source>
        <dbReference type="Pfam" id="PF18018"/>
    </source>
</evidence>
<feature type="domain" description="DNA polymerase alpha/delta/epsilon subunit B" evidence="3">
    <location>
        <begin position="196"/>
        <end position="430"/>
    </location>
</feature>
<dbReference type="GO" id="GO:0043625">
    <property type="term" value="C:delta DNA polymerase complex"/>
    <property type="evidence" value="ECO:0007669"/>
    <property type="project" value="TreeGrafter"/>
</dbReference>
<dbReference type="InterPro" id="IPR024826">
    <property type="entry name" value="DNA_pol_delta/II_ssu"/>
</dbReference>
<dbReference type="InterPro" id="IPR007185">
    <property type="entry name" value="DNA_pol_a/d/e_bsu"/>
</dbReference>
<name>A0A9Q0RDQ1_ANAIG</name>
<feature type="domain" description="DNA polymerase delta subunit OB-fold" evidence="4">
    <location>
        <begin position="30"/>
        <end position="172"/>
    </location>
</feature>
<dbReference type="EMBL" id="JAPDFW010000063">
    <property type="protein sequence ID" value="KAJ5075808.1"/>
    <property type="molecule type" value="Genomic_DNA"/>
</dbReference>
<keyword evidence="2" id="KW-0235">DNA replication</keyword>
<sequence>MNEIKRKNANYKPLHLHLIRKSTEKYGNKQFYLLYQARLKKLQPILTQQTKLKWGSNSNIKILKNIVELNEFSSKNPTTKAVITGVIYKESPNKPSVLRELRTNKQRIIDDRISEIESNIYHSKSEQFFLEDQQGRIEIVDKTGCMTYLVTGMVVACLGNIGDGEIFYVTEICLPGLNRQKLLENSIQPNSRKLVALVSDLRICDPETDLTAIDLLVDYLSGFVGDSKEQKLQSEIVRLVIAGNSLSKCSSQSIEKTSFNQRFRETSLISVKTDSLDSFLLKVSSIMHVDLMPGLLDPSNLALPQQPFHFCLLKNSLKNKSMQTVTNPYLFQIDETIFAGESGQIIDDIAKYLDPSKAVKNIENQNENQNDLNDLNDLKFIDLKFELFKRYLECSHFSPTSPDTLPCFPFSGNDPFILDVCPHVYFSGCQKKLKYEIVEYSNQINGDQKVLLIFIPSFFITQTILLVDINTLECFPVEFSSRIDK</sequence>
<dbReference type="GO" id="GO:0003677">
    <property type="term" value="F:DNA binding"/>
    <property type="evidence" value="ECO:0007669"/>
    <property type="project" value="InterPro"/>
</dbReference>
<dbReference type="Gene3D" id="3.60.21.50">
    <property type="match status" value="1"/>
</dbReference>
<keyword evidence="6" id="KW-1185">Reference proteome</keyword>
<dbReference type="Proteomes" id="UP001149090">
    <property type="component" value="Unassembled WGS sequence"/>
</dbReference>
<protein>
    <submittedName>
        <fullName evidence="5">DNA polymerase delta subunit 2</fullName>
    </submittedName>
</protein>
<dbReference type="PANTHER" id="PTHR10416">
    <property type="entry name" value="DNA POLYMERASE DELTA SUBUNIT 2"/>
    <property type="match status" value="1"/>
</dbReference>
<evidence type="ECO:0000313" key="5">
    <source>
        <dbReference type="EMBL" id="KAJ5075808.1"/>
    </source>
</evidence>
<comment type="similarity">
    <text evidence="1">Belongs to the DNA polymerase delta/II small subunit family.</text>
</comment>
<dbReference type="Pfam" id="PF18018">
    <property type="entry name" value="DNA_pol_D_N"/>
    <property type="match status" value="1"/>
</dbReference>
<dbReference type="InterPro" id="IPR040663">
    <property type="entry name" value="DNA_pol_D_N"/>
</dbReference>
<dbReference type="AlphaFoldDB" id="A0A9Q0RDQ1"/>
<dbReference type="OrthoDB" id="3763at2759"/>
<evidence type="ECO:0000256" key="1">
    <source>
        <dbReference type="ARBA" id="ARBA00006035"/>
    </source>
</evidence>
<dbReference type="Pfam" id="PF04042">
    <property type="entry name" value="DNA_pol_E_B"/>
    <property type="match status" value="1"/>
</dbReference>
<comment type="caution">
    <text evidence="5">The sequence shown here is derived from an EMBL/GenBank/DDBJ whole genome shotgun (WGS) entry which is preliminary data.</text>
</comment>
<dbReference type="GO" id="GO:0006271">
    <property type="term" value="P:DNA strand elongation involved in DNA replication"/>
    <property type="evidence" value="ECO:0007669"/>
    <property type="project" value="TreeGrafter"/>
</dbReference>
<evidence type="ECO:0000259" key="3">
    <source>
        <dbReference type="Pfam" id="PF04042"/>
    </source>
</evidence>
<evidence type="ECO:0000313" key="6">
    <source>
        <dbReference type="Proteomes" id="UP001149090"/>
    </source>
</evidence>
<evidence type="ECO:0000256" key="2">
    <source>
        <dbReference type="ARBA" id="ARBA00022705"/>
    </source>
</evidence>
<gene>
    <name evidence="5" type="ORF">M0811_06670</name>
</gene>